<sequence length="197" mass="23238">MNFLAHLYLSKNNKNILIGNFIADAVKGNKYNNFPAEIKAGILLHREIDNYTDKHPIVRKSKRRLHERYKHYDGVIIDILYDHFLAKNWQNYSTIPLELYAANTYTFLQNNVDIFPEKIQKILPYMIEHNWLVAYASINGIEKILQGMNKRTKGISKMDMAIEDLKNNYKELELDFTTFFKSLEQFTEEKTTLLLLT</sequence>
<proteinExistence type="predicted"/>
<dbReference type="RefSeq" id="WP_068205518.1">
    <property type="nucleotide sequence ID" value="NZ_CP013355.1"/>
</dbReference>
<organism evidence="4 5">
    <name type="scientific">Lutibacter profundi</name>
    <dbReference type="NCBI Taxonomy" id="1622118"/>
    <lineage>
        <taxon>Bacteria</taxon>
        <taxon>Pseudomonadati</taxon>
        <taxon>Bacteroidota</taxon>
        <taxon>Flavobacteriia</taxon>
        <taxon>Flavobacteriales</taxon>
        <taxon>Flavobacteriaceae</taxon>
        <taxon>Lutibacter</taxon>
    </lineage>
</organism>
<dbReference type="PATRIC" id="fig|1622118.3.peg.68"/>
<dbReference type="OrthoDB" id="8442777at2"/>
<keyword evidence="5" id="KW-1185">Reference proteome</keyword>
<evidence type="ECO:0000313" key="5">
    <source>
        <dbReference type="Proteomes" id="UP000059672"/>
    </source>
</evidence>
<dbReference type="PIRSF" id="PIRSF011489">
    <property type="entry name" value="DUF479"/>
    <property type="match status" value="1"/>
</dbReference>
<reference evidence="5" key="1">
    <citation type="submission" date="2015-12" db="EMBL/GenBank/DDBJ databases">
        <title>Complete genome sequence of Lutibacter profundus strain LP1.</title>
        <authorList>
            <person name="Wissuwa J."/>
            <person name="Le Moine Bauer S."/>
            <person name="Stokke R."/>
            <person name="Dahle H."/>
            <person name="Steen I.H."/>
        </authorList>
    </citation>
    <scope>NUCLEOTIDE SEQUENCE [LARGE SCALE GENOMIC DNA]</scope>
    <source>
        <strain evidence="5">LP1</strain>
    </source>
</reference>
<dbReference type="EMBL" id="CP013355">
    <property type="protein sequence ID" value="AMC09800.1"/>
    <property type="molecule type" value="Genomic_DNA"/>
</dbReference>
<dbReference type="AlphaFoldDB" id="A0A0X8G4C2"/>
<dbReference type="GO" id="GO:0008770">
    <property type="term" value="F:[acyl-carrier-protein] phosphodiesterase activity"/>
    <property type="evidence" value="ECO:0007669"/>
    <property type="project" value="InterPro"/>
</dbReference>
<accession>A0A0X8G4C2</accession>
<keyword evidence="2" id="KW-0378">Hydrolase</keyword>
<dbReference type="PANTHER" id="PTHR38764:SF1">
    <property type="entry name" value="ACYL CARRIER PROTEIN PHOSPHODIESTERASE"/>
    <property type="match status" value="1"/>
</dbReference>
<dbReference type="STRING" id="1622118.Lupro_00330"/>
<keyword evidence="1" id="KW-0444">Lipid biosynthesis</keyword>
<dbReference type="PANTHER" id="PTHR38764">
    <property type="entry name" value="ACYL CARRIER PROTEIN PHOSPHODIESTERASE"/>
    <property type="match status" value="1"/>
</dbReference>
<gene>
    <name evidence="4" type="ORF">Lupro_00330</name>
</gene>
<dbReference type="InterPro" id="IPR007431">
    <property type="entry name" value="ACP_PD"/>
</dbReference>
<name>A0A0X8G4C2_9FLAO</name>
<evidence type="ECO:0000256" key="3">
    <source>
        <dbReference type="ARBA" id="ARBA00023098"/>
    </source>
</evidence>
<evidence type="ECO:0000256" key="1">
    <source>
        <dbReference type="ARBA" id="ARBA00022516"/>
    </source>
</evidence>
<evidence type="ECO:0000313" key="4">
    <source>
        <dbReference type="EMBL" id="AMC09800.1"/>
    </source>
</evidence>
<keyword evidence="3" id="KW-0443">Lipid metabolism</keyword>
<dbReference type="Pfam" id="PF04336">
    <property type="entry name" value="ACP_PD"/>
    <property type="match status" value="1"/>
</dbReference>
<dbReference type="GO" id="GO:0006633">
    <property type="term" value="P:fatty acid biosynthetic process"/>
    <property type="evidence" value="ECO:0007669"/>
    <property type="project" value="InterPro"/>
</dbReference>
<reference evidence="4 5" key="2">
    <citation type="journal article" date="2016" name="Int. J. Syst. Evol. Microbiol.">
        <title>Lutibacter profundi sp. nov., isolated from a deep-sea hydrothermal system on the Arctic Mid-Ocean Ridge and emended description of the genus Lutibacter.</title>
        <authorList>
            <person name="Le Moine Bauer S."/>
            <person name="Roalkvam I."/>
            <person name="Steen I.H."/>
            <person name="Dahle H."/>
        </authorList>
    </citation>
    <scope>NUCLEOTIDE SEQUENCE [LARGE SCALE GENOMIC DNA]</scope>
    <source>
        <strain evidence="4 5">LP1</strain>
    </source>
</reference>
<protein>
    <submittedName>
        <fullName evidence="4">ACP phosphodiesterase</fullName>
    </submittedName>
</protein>
<dbReference type="Proteomes" id="UP000059672">
    <property type="component" value="Chromosome"/>
</dbReference>
<evidence type="ECO:0000256" key="2">
    <source>
        <dbReference type="ARBA" id="ARBA00022801"/>
    </source>
</evidence>
<dbReference type="KEGG" id="lut:Lupro_00330"/>